<dbReference type="GO" id="GO:0035438">
    <property type="term" value="F:cyclic-di-GMP binding"/>
    <property type="evidence" value="ECO:0007669"/>
    <property type="project" value="InterPro"/>
</dbReference>
<dbReference type="InterPro" id="IPR007892">
    <property type="entry name" value="CHASE4"/>
</dbReference>
<dbReference type="Pfam" id="PF00015">
    <property type="entry name" value="MCPsignal"/>
    <property type="match status" value="1"/>
</dbReference>
<dbReference type="GO" id="GO:0016020">
    <property type="term" value="C:membrane"/>
    <property type="evidence" value="ECO:0007669"/>
    <property type="project" value="InterPro"/>
</dbReference>
<accession>A0A841DAT3</accession>
<dbReference type="Gene3D" id="2.40.10.220">
    <property type="entry name" value="predicted glycosyltransferase like domains"/>
    <property type="match status" value="1"/>
</dbReference>
<dbReference type="RefSeq" id="WP_184943332.1">
    <property type="nucleotide sequence ID" value="NZ_BAAAWZ010000001.1"/>
</dbReference>
<dbReference type="InterPro" id="IPR004089">
    <property type="entry name" value="MCPsignal_dom"/>
</dbReference>
<feature type="domain" description="Methyl-accepting transducer" evidence="7">
    <location>
        <begin position="346"/>
        <end position="515"/>
    </location>
</feature>
<dbReference type="InterPro" id="IPR009875">
    <property type="entry name" value="PilZ_domain"/>
</dbReference>
<proteinExistence type="inferred from homology"/>
<dbReference type="Gene3D" id="6.10.340.10">
    <property type="match status" value="1"/>
</dbReference>
<dbReference type="SMART" id="SM00283">
    <property type="entry name" value="MA"/>
    <property type="match status" value="1"/>
</dbReference>
<dbReference type="PROSITE" id="PS50885">
    <property type="entry name" value="HAMP"/>
    <property type="match status" value="1"/>
</dbReference>
<dbReference type="PROSITE" id="PS50111">
    <property type="entry name" value="CHEMOTAXIS_TRANSDUC_2"/>
    <property type="match status" value="1"/>
</dbReference>
<evidence type="ECO:0000313" key="10">
    <source>
        <dbReference type="Proteomes" id="UP000562352"/>
    </source>
</evidence>
<dbReference type="CDD" id="cd06225">
    <property type="entry name" value="HAMP"/>
    <property type="match status" value="1"/>
</dbReference>
<organism evidence="9 10">
    <name type="scientific">Planomonospora venezuelensis</name>
    <dbReference type="NCBI Taxonomy" id="1999"/>
    <lineage>
        <taxon>Bacteria</taxon>
        <taxon>Bacillati</taxon>
        <taxon>Actinomycetota</taxon>
        <taxon>Actinomycetes</taxon>
        <taxon>Streptosporangiales</taxon>
        <taxon>Streptosporangiaceae</taxon>
        <taxon>Planomonospora</taxon>
    </lineage>
</organism>
<dbReference type="GO" id="GO:0007165">
    <property type="term" value="P:signal transduction"/>
    <property type="evidence" value="ECO:0007669"/>
    <property type="project" value="UniProtKB-KW"/>
</dbReference>
<dbReference type="Pfam" id="PF05228">
    <property type="entry name" value="CHASE4"/>
    <property type="match status" value="1"/>
</dbReference>
<feature type="domain" description="HAMP" evidence="8">
    <location>
        <begin position="300"/>
        <end position="350"/>
    </location>
</feature>
<evidence type="ECO:0000256" key="5">
    <source>
        <dbReference type="PROSITE-ProRule" id="PRU00284"/>
    </source>
</evidence>
<gene>
    <name evidence="9" type="ORF">FHS22_003750</name>
</gene>
<dbReference type="InterPro" id="IPR003660">
    <property type="entry name" value="HAMP_dom"/>
</dbReference>
<keyword evidence="10" id="KW-1185">Reference proteome</keyword>
<evidence type="ECO:0000256" key="3">
    <source>
        <dbReference type="ARBA" id="ARBA00023224"/>
    </source>
</evidence>
<evidence type="ECO:0000256" key="6">
    <source>
        <dbReference type="SAM" id="Phobius"/>
    </source>
</evidence>
<dbReference type="PANTHER" id="PTHR32089:SF112">
    <property type="entry name" value="LYSOZYME-LIKE PROTEIN-RELATED"/>
    <property type="match status" value="1"/>
</dbReference>
<evidence type="ECO:0000256" key="2">
    <source>
        <dbReference type="ARBA" id="ARBA00022989"/>
    </source>
</evidence>
<evidence type="ECO:0000256" key="1">
    <source>
        <dbReference type="ARBA" id="ARBA00022692"/>
    </source>
</evidence>
<dbReference type="SUPFAM" id="SSF141371">
    <property type="entry name" value="PilZ domain-like"/>
    <property type="match status" value="1"/>
</dbReference>
<dbReference type="Proteomes" id="UP000562352">
    <property type="component" value="Unassembled WGS sequence"/>
</dbReference>
<comment type="similarity">
    <text evidence="4">Belongs to the methyl-accepting chemotaxis (MCP) protein family.</text>
</comment>
<dbReference type="AlphaFoldDB" id="A0A841DAT3"/>
<keyword evidence="2 6" id="KW-1133">Transmembrane helix</keyword>
<comment type="caution">
    <text evidence="9">The sequence shown here is derived from an EMBL/GenBank/DDBJ whole genome shotgun (WGS) entry which is preliminary data.</text>
</comment>
<sequence length="682" mass="72713">MKLSRLRAGSPLAGLVVVAVVALGFVAQRQVAVTAFDRVEADQMAQNAQRIRIALDYEIRLLGDYGATNSIWDSSFADVREADGAAFEADFPPGDIQRIYGVDGVVGTGPDGTVRVGGLAGTGAGFAPLPADLARPESLRRLFDIGADPGSARCGVVPTSGTPFLYCGFASHPGGSGAEPAGGLIYFKALSEDRLAALGEQIGLPVERVSEARTAGGRPLTLSSRLGELKVVTKALDEDRIGMTVALPAVEGEPILIEAVRDRPIHETATTALRDMFLMTAIAAALLFAAVILLVRRGIRRQVGPLRRTAEAVIASGDRTLRVRSGDGGEIGALGRAIDTMLDAMAAQDAELEQANVAREEQLRVTYAERQLSEQQARQRAQEMINGSVSNILDELQVVVDKTDELRGTADTIDERVSVTDTITHRVVEQARRANDTVEQLELSLHKVEGIAHIISSVAMQTNLLALNATIEAVHAGEAGKGFSVVANEVKELATTTTRSTDEITAIIRSLEQNATAMAVALTEMTSGVGTLDEATAQVGVITRQQHSSVDLLREYLDRAIRRISTMADLATQLERRSFPRAAIGDATWIRSAGRSHPVQLLDLSASGAHCSTGRDAPLKHGDLVEIDIPLRGEDVLTLGAEIVHHRRGGDGAEIRLHFTEVSQAAASRINKYVIGVLSEQN</sequence>
<dbReference type="EMBL" id="JACHJJ010000012">
    <property type="protein sequence ID" value="MBB5964466.1"/>
    <property type="molecule type" value="Genomic_DNA"/>
</dbReference>
<keyword evidence="3 5" id="KW-0807">Transducer</keyword>
<dbReference type="SMART" id="SM00304">
    <property type="entry name" value="HAMP"/>
    <property type="match status" value="1"/>
</dbReference>
<evidence type="ECO:0000259" key="8">
    <source>
        <dbReference type="PROSITE" id="PS50885"/>
    </source>
</evidence>
<keyword evidence="6" id="KW-0472">Membrane</keyword>
<reference evidence="9 10" key="1">
    <citation type="submission" date="2020-08" db="EMBL/GenBank/DDBJ databases">
        <title>Genomic Encyclopedia of Type Strains, Phase III (KMG-III): the genomes of soil and plant-associated and newly described type strains.</title>
        <authorList>
            <person name="Whitman W."/>
        </authorList>
    </citation>
    <scope>NUCLEOTIDE SEQUENCE [LARGE SCALE GENOMIC DNA]</scope>
    <source>
        <strain evidence="9 10">CECT 3303</strain>
    </source>
</reference>
<protein>
    <submittedName>
        <fullName evidence="9">Methyl-accepting chemotaxis protein</fullName>
    </submittedName>
</protein>
<keyword evidence="1 6" id="KW-0812">Transmembrane</keyword>
<evidence type="ECO:0000259" key="7">
    <source>
        <dbReference type="PROSITE" id="PS50111"/>
    </source>
</evidence>
<dbReference type="Pfam" id="PF07238">
    <property type="entry name" value="PilZ"/>
    <property type="match status" value="1"/>
</dbReference>
<evidence type="ECO:0000313" key="9">
    <source>
        <dbReference type="EMBL" id="MBB5964466.1"/>
    </source>
</evidence>
<dbReference type="SUPFAM" id="SSF58104">
    <property type="entry name" value="Methyl-accepting chemotaxis protein (MCP) signaling domain"/>
    <property type="match status" value="1"/>
</dbReference>
<name>A0A841DAT3_PLAVE</name>
<dbReference type="Gene3D" id="1.10.287.950">
    <property type="entry name" value="Methyl-accepting chemotaxis protein"/>
    <property type="match status" value="1"/>
</dbReference>
<feature type="transmembrane region" description="Helical" evidence="6">
    <location>
        <begin position="276"/>
        <end position="295"/>
    </location>
</feature>
<evidence type="ECO:0000256" key="4">
    <source>
        <dbReference type="ARBA" id="ARBA00029447"/>
    </source>
</evidence>
<dbReference type="PANTHER" id="PTHR32089">
    <property type="entry name" value="METHYL-ACCEPTING CHEMOTAXIS PROTEIN MCPB"/>
    <property type="match status" value="1"/>
</dbReference>